<evidence type="ECO:0000256" key="1">
    <source>
        <dbReference type="SAM" id="MobiDB-lite"/>
    </source>
</evidence>
<sequence length="213" mass="22767">RQTVAEPAGDGEYRASDADRDRVADILREALAEGRLTADEHAERIGSVYGARTLGELEPIVRDLPTAAGRRADRPEPAASAPYDPPPHSRTNTAAENLIAVFGGATRKGRWRVGRRTNAFAVFGGVEIDLTEAVFDQQEIVINVTAIFGGVEIKVPENISVRCAGTGIFGGFDVVSQEATDPDAPVVVITGFAIFGGAEAKTKRGKRLKNLRK</sequence>
<reference evidence="4 5" key="1">
    <citation type="submission" date="2015-07" db="EMBL/GenBank/DDBJ databases">
        <authorList>
            <person name="Ju K.-S."/>
            <person name="Doroghazi J.R."/>
            <person name="Metcalf W.W."/>
        </authorList>
    </citation>
    <scope>NUCLEOTIDE SEQUENCE [LARGE SCALE GENOMIC DNA]</scope>
    <source>
        <strain evidence="4 5">NRRL B-3589</strain>
    </source>
</reference>
<dbReference type="InterPro" id="IPR024425">
    <property type="entry name" value="LiaF-like_C"/>
</dbReference>
<dbReference type="EMBL" id="LGUT01001676">
    <property type="protein sequence ID" value="KOG88457.1"/>
    <property type="molecule type" value="Genomic_DNA"/>
</dbReference>
<proteinExistence type="predicted"/>
<evidence type="ECO:0008006" key="6">
    <source>
        <dbReference type="Google" id="ProtNLM"/>
    </source>
</evidence>
<evidence type="ECO:0000259" key="2">
    <source>
        <dbReference type="Pfam" id="PF08044"/>
    </source>
</evidence>
<dbReference type="PANTHER" id="PTHR40763:SF4">
    <property type="entry name" value="DUF1707 DOMAIN-CONTAINING PROTEIN"/>
    <property type="match status" value="1"/>
</dbReference>
<feature type="region of interest" description="Disordered" evidence="1">
    <location>
        <begin position="67"/>
        <end position="91"/>
    </location>
</feature>
<dbReference type="Proteomes" id="UP000037020">
    <property type="component" value="Unassembled WGS sequence"/>
</dbReference>
<feature type="non-terminal residue" evidence="4">
    <location>
        <position position="1"/>
    </location>
</feature>
<organism evidence="4 5">
    <name type="scientific">Streptomyces varsoviensis</name>
    <dbReference type="NCBI Taxonomy" id="67373"/>
    <lineage>
        <taxon>Bacteria</taxon>
        <taxon>Bacillati</taxon>
        <taxon>Actinomycetota</taxon>
        <taxon>Actinomycetes</taxon>
        <taxon>Kitasatosporales</taxon>
        <taxon>Streptomycetaceae</taxon>
        <taxon>Streptomyces</taxon>
    </lineage>
</organism>
<feature type="domain" description="Cell wall-active antibiotics response LiaF-like C-terminal" evidence="3">
    <location>
        <begin position="107"/>
        <end position="181"/>
    </location>
</feature>
<comment type="caution">
    <text evidence="4">The sequence shown here is derived from an EMBL/GenBank/DDBJ whole genome shotgun (WGS) entry which is preliminary data.</text>
</comment>
<dbReference type="InterPro" id="IPR012551">
    <property type="entry name" value="DUF1707_SHOCT-like"/>
</dbReference>
<evidence type="ECO:0000259" key="3">
    <source>
        <dbReference type="Pfam" id="PF09922"/>
    </source>
</evidence>
<evidence type="ECO:0000313" key="4">
    <source>
        <dbReference type="EMBL" id="KOG88457.1"/>
    </source>
</evidence>
<accession>A0ABR5J4R7</accession>
<gene>
    <name evidence="4" type="ORF">ADK38_19695</name>
</gene>
<evidence type="ECO:0000313" key="5">
    <source>
        <dbReference type="Proteomes" id="UP000037020"/>
    </source>
</evidence>
<protein>
    <recommendedName>
        <fullName evidence="6">Cell wall-active antibiotics response LiaF-like C-terminal domain-containing protein</fullName>
    </recommendedName>
</protein>
<keyword evidence="5" id="KW-1185">Reference proteome</keyword>
<dbReference type="Pfam" id="PF08044">
    <property type="entry name" value="DUF1707"/>
    <property type="match status" value="1"/>
</dbReference>
<feature type="domain" description="DUF1707" evidence="2">
    <location>
        <begin position="14"/>
        <end position="65"/>
    </location>
</feature>
<dbReference type="PANTHER" id="PTHR40763">
    <property type="entry name" value="MEMBRANE PROTEIN-RELATED"/>
    <property type="match status" value="1"/>
</dbReference>
<name>A0ABR5J4R7_9ACTN</name>
<dbReference type="Pfam" id="PF09922">
    <property type="entry name" value="LiaF-like_C"/>
    <property type="match status" value="1"/>
</dbReference>